<evidence type="ECO:0000256" key="3">
    <source>
        <dbReference type="ARBA" id="ARBA00011950"/>
    </source>
</evidence>
<evidence type="ECO:0000256" key="2">
    <source>
        <dbReference type="ARBA" id="ARBA00005426"/>
    </source>
</evidence>
<reference evidence="13" key="1">
    <citation type="journal article" date="2012" name="J. Bacteriol.">
        <title>Genome sequence of the haloalkaliphilic methanotrophic bacterium Methylomicrobium alcaliphilum 20Z.</title>
        <authorList>
            <person name="Vuilleumier S."/>
            <person name="Khmelenina V.N."/>
            <person name="Bringel F."/>
            <person name="Reshetnikov A.S."/>
            <person name="Lajus A."/>
            <person name="Mangenot S."/>
            <person name="Rouy Z."/>
            <person name="Op den Camp H.J."/>
            <person name="Jetten M.S."/>
            <person name="Dispirito A.A."/>
            <person name="Dunfield P."/>
            <person name="Klotz M.G."/>
            <person name="Semrau J.D."/>
            <person name="Stein L.Y."/>
            <person name="Barbe V."/>
            <person name="Medigue C."/>
            <person name="Trotsenko Y.A."/>
            <person name="Kalyuzhnaya M.G."/>
        </authorList>
    </citation>
    <scope>NUCLEOTIDE SEQUENCE [LARGE SCALE GENOMIC DNA]</scope>
    <source>
        <strain evidence="13">DSM 19304 / NCIMB 14124 / VKM B-2133 / 20Z</strain>
    </source>
</reference>
<evidence type="ECO:0000256" key="7">
    <source>
        <dbReference type="ARBA" id="ARBA00029745"/>
    </source>
</evidence>
<keyword evidence="5" id="KW-0501">Molybdenum cofactor biosynthesis</keyword>
<dbReference type="Proteomes" id="UP000008315">
    <property type="component" value="Chromosome"/>
</dbReference>
<dbReference type="Pfam" id="PF02391">
    <property type="entry name" value="MoaE"/>
    <property type="match status" value="1"/>
</dbReference>
<name>G4STI5_META2</name>
<dbReference type="KEGG" id="mah:MEALZ_3319"/>
<evidence type="ECO:0000256" key="11">
    <source>
        <dbReference type="ARBA" id="ARBA00049878"/>
    </source>
</evidence>
<organism evidence="12 13">
    <name type="scientific">Methylotuvimicrobium alcaliphilum (strain DSM 19304 / NCIMB 14124 / VKM B-2133 / 20Z)</name>
    <name type="common">Methylomicrobium alcaliphilum</name>
    <dbReference type="NCBI Taxonomy" id="1091494"/>
    <lineage>
        <taxon>Bacteria</taxon>
        <taxon>Pseudomonadati</taxon>
        <taxon>Pseudomonadota</taxon>
        <taxon>Gammaproteobacteria</taxon>
        <taxon>Methylococcales</taxon>
        <taxon>Methylococcaceae</taxon>
        <taxon>Methylotuvimicrobium</taxon>
    </lineage>
</organism>
<keyword evidence="13" id="KW-1185">Reference proteome</keyword>
<dbReference type="InterPro" id="IPR003448">
    <property type="entry name" value="Mopterin_biosynth_MoaE"/>
</dbReference>
<dbReference type="PANTHER" id="PTHR23404">
    <property type="entry name" value="MOLYBDOPTERIN SYNTHASE RELATED"/>
    <property type="match status" value="1"/>
</dbReference>
<evidence type="ECO:0000256" key="10">
    <source>
        <dbReference type="ARBA" id="ARBA00032474"/>
    </source>
</evidence>
<dbReference type="PATRIC" id="fig|271065.3.peg.3420"/>
<evidence type="ECO:0000256" key="4">
    <source>
        <dbReference type="ARBA" id="ARBA00013858"/>
    </source>
</evidence>
<dbReference type="GO" id="GO:0006777">
    <property type="term" value="P:Mo-molybdopterin cofactor biosynthetic process"/>
    <property type="evidence" value="ECO:0007669"/>
    <property type="project" value="UniProtKB-KW"/>
</dbReference>
<sequence length="159" mass="18185">MIKISADLFDPWHEVVVYQDSAKHWTGKFGATNVFVGTMRDFNEGDSVTGMVLEHYPGMTEKQLDDIVKQAICDWHLLDALVVHRVGEIKPNEPIVLVAVWASHRGDAFDAGRQIMEALKNKAPFWKKERLQNGDERWVENNTDGYLRSPKKDISTFLD</sequence>
<evidence type="ECO:0000313" key="13">
    <source>
        <dbReference type="Proteomes" id="UP000008315"/>
    </source>
</evidence>
<proteinExistence type="inferred from homology"/>
<evidence type="ECO:0000256" key="5">
    <source>
        <dbReference type="ARBA" id="ARBA00023150"/>
    </source>
</evidence>
<evidence type="ECO:0000256" key="8">
    <source>
        <dbReference type="ARBA" id="ARBA00030407"/>
    </source>
</evidence>
<evidence type="ECO:0000256" key="1">
    <source>
        <dbReference type="ARBA" id="ARBA00005046"/>
    </source>
</evidence>
<dbReference type="SUPFAM" id="SSF54690">
    <property type="entry name" value="Molybdopterin synthase subunit MoaE"/>
    <property type="match status" value="1"/>
</dbReference>
<dbReference type="CDD" id="cd00756">
    <property type="entry name" value="MoaE"/>
    <property type="match status" value="1"/>
</dbReference>
<dbReference type="HOGENOM" id="CLU_089568_2_1_6"/>
<dbReference type="AlphaFoldDB" id="G4STI5"/>
<dbReference type="GO" id="GO:0030366">
    <property type="term" value="F:molybdopterin synthase activity"/>
    <property type="evidence" value="ECO:0007669"/>
    <property type="project" value="UniProtKB-EC"/>
</dbReference>
<dbReference type="EMBL" id="FO082060">
    <property type="protein sequence ID" value="CCE24983.1"/>
    <property type="molecule type" value="Genomic_DNA"/>
</dbReference>
<comment type="pathway">
    <text evidence="1">Cofactor biosynthesis; molybdopterin biosynthesis.</text>
</comment>
<protein>
    <recommendedName>
        <fullName evidence="4">Molybdopterin synthase catalytic subunit</fullName>
        <ecNumber evidence="3">2.8.1.12</ecNumber>
    </recommendedName>
    <alternativeName>
        <fullName evidence="9">MPT synthase subunit 2</fullName>
    </alternativeName>
    <alternativeName>
        <fullName evidence="7">Molybdenum cofactor biosynthesis protein E</fullName>
    </alternativeName>
    <alternativeName>
        <fullName evidence="8">Molybdopterin-converting factor large subunit</fullName>
    </alternativeName>
    <alternativeName>
        <fullName evidence="10">Molybdopterin-converting factor subunit 2</fullName>
    </alternativeName>
</protein>
<comment type="subunit">
    <text evidence="6">Heterotetramer of 2 MoaD subunits and 2 MoaE subunits. Also stable as homodimer. The enzyme changes between these two forms during catalysis.</text>
</comment>
<dbReference type="Gene3D" id="3.90.1170.40">
    <property type="entry name" value="Molybdopterin biosynthesis MoaE subunit"/>
    <property type="match status" value="1"/>
</dbReference>
<comment type="similarity">
    <text evidence="2">Belongs to the MoaE family.</text>
</comment>
<gene>
    <name evidence="12" type="primary">moaE</name>
    <name evidence="12" type="ordered locus">MEALZ_3319</name>
</gene>
<dbReference type="STRING" id="1091494.MEALZ_3319"/>
<accession>G4STI5</accession>
<dbReference type="RefSeq" id="WP_014149740.1">
    <property type="nucleotide sequence ID" value="NC_016112.1"/>
</dbReference>
<dbReference type="InterPro" id="IPR036563">
    <property type="entry name" value="MoaE_sf"/>
</dbReference>
<evidence type="ECO:0000313" key="12">
    <source>
        <dbReference type="EMBL" id="CCE24983.1"/>
    </source>
</evidence>
<dbReference type="EC" id="2.8.1.12" evidence="3"/>
<evidence type="ECO:0000256" key="9">
    <source>
        <dbReference type="ARBA" id="ARBA00030781"/>
    </source>
</evidence>
<dbReference type="UniPathway" id="UPA00344"/>
<comment type="catalytic activity">
    <reaction evidence="11">
        <text>2 [molybdopterin-synthase sulfur-carrier protein]-C-terminal-Gly-aminoethanethioate + cyclic pyranopterin phosphate + H2O = molybdopterin + 2 [molybdopterin-synthase sulfur-carrier protein]-C-terminal Gly-Gly + 2 H(+)</text>
        <dbReference type="Rhea" id="RHEA:26333"/>
        <dbReference type="Rhea" id="RHEA-COMP:12202"/>
        <dbReference type="Rhea" id="RHEA-COMP:19907"/>
        <dbReference type="ChEBI" id="CHEBI:15377"/>
        <dbReference type="ChEBI" id="CHEBI:15378"/>
        <dbReference type="ChEBI" id="CHEBI:58698"/>
        <dbReference type="ChEBI" id="CHEBI:59648"/>
        <dbReference type="ChEBI" id="CHEBI:90778"/>
        <dbReference type="ChEBI" id="CHEBI:232372"/>
        <dbReference type="EC" id="2.8.1.12"/>
    </reaction>
</comment>
<evidence type="ECO:0000256" key="6">
    <source>
        <dbReference type="ARBA" id="ARBA00026066"/>
    </source>
</evidence>